<accession>A0A4Z0BCV3</accession>
<name>A0A4Z0BCV3_9BURK</name>
<gene>
    <name evidence="2" type="ORF">EZ216_20550</name>
</gene>
<dbReference type="SUPFAM" id="SSF51182">
    <property type="entry name" value="RmlC-like cupins"/>
    <property type="match status" value="1"/>
</dbReference>
<dbReference type="Gene3D" id="2.60.120.10">
    <property type="entry name" value="Jelly Rolls"/>
    <property type="match status" value="1"/>
</dbReference>
<protein>
    <recommendedName>
        <fullName evidence="1">ChrR-like cupin domain-containing protein</fullName>
    </recommendedName>
</protein>
<dbReference type="InterPro" id="IPR011051">
    <property type="entry name" value="RmlC_Cupin_sf"/>
</dbReference>
<dbReference type="InterPro" id="IPR014710">
    <property type="entry name" value="RmlC-like_jellyroll"/>
</dbReference>
<keyword evidence="3" id="KW-1185">Reference proteome</keyword>
<dbReference type="Proteomes" id="UP000297839">
    <property type="component" value="Unassembled WGS sequence"/>
</dbReference>
<evidence type="ECO:0000313" key="2">
    <source>
        <dbReference type="EMBL" id="TFY96333.1"/>
    </source>
</evidence>
<reference evidence="2 3" key="1">
    <citation type="submission" date="2019-03" db="EMBL/GenBank/DDBJ databases">
        <title>Ramlibacter sp. 18x22-1, whole genome shotgun sequence.</title>
        <authorList>
            <person name="Zhang X."/>
            <person name="Feng G."/>
            <person name="Zhu H."/>
        </authorList>
    </citation>
    <scope>NUCLEOTIDE SEQUENCE [LARGE SCALE GENOMIC DNA]</scope>
    <source>
        <strain evidence="2 3">18x22-1</strain>
    </source>
</reference>
<evidence type="ECO:0000313" key="3">
    <source>
        <dbReference type="Proteomes" id="UP000297839"/>
    </source>
</evidence>
<sequence>MQALYTPPAASEARVLVFDMAQCAWQPTDDRGLWLKPVRHDNARGLFLGQVRFEAGTRSGLHQHQGVATSFVIDGGLTDYHGAIAIHETGINLKGSTHDAIAYRHTVLVSRLEAPVTYPHESEFSGVHAGSHHASVLNEKPDVPPEVNVPVDQMRHEDTLVRGVRRQLIFDYAGTGTDRRMVQLTMKPGVDFHFQAGDVTEFWVRGGLLSVNGEEAHGDCFIVCEPGARVHFRSPYGALLLGWAEGREASQGNLFGF</sequence>
<comment type="caution">
    <text evidence="2">The sequence shown here is derived from an EMBL/GenBank/DDBJ whole genome shotgun (WGS) entry which is preliminary data.</text>
</comment>
<evidence type="ECO:0000259" key="1">
    <source>
        <dbReference type="Pfam" id="PF12973"/>
    </source>
</evidence>
<dbReference type="Pfam" id="PF12973">
    <property type="entry name" value="Cupin_7"/>
    <property type="match status" value="1"/>
</dbReference>
<dbReference type="RefSeq" id="WP_135251673.1">
    <property type="nucleotide sequence ID" value="NZ_SMLK01000012.1"/>
</dbReference>
<organism evidence="2 3">
    <name type="scientific">Ramlibacter humi</name>
    <dbReference type="NCBI Taxonomy" id="2530451"/>
    <lineage>
        <taxon>Bacteria</taxon>
        <taxon>Pseudomonadati</taxon>
        <taxon>Pseudomonadota</taxon>
        <taxon>Betaproteobacteria</taxon>
        <taxon>Burkholderiales</taxon>
        <taxon>Comamonadaceae</taxon>
        <taxon>Ramlibacter</taxon>
    </lineage>
</organism>
<feature type="domain" description="ChrR-like cupin" evidence="1">
    <location>
        <begin position="16"/>
        <end position="106"/>
    </location>
</feature>
<dbReference type="EMBL" id="SMLK01000012">
    <property type="protein sequence ID" value="TFY96333.1"/>
    <property type="molecule type" value="Genomic_DNA"/>
</dbReference>
<dbReference type="AlphaFoldDB" id="A0A4Z0BCV3"/>
<proteinExistence type="predicted"/>
<dbReference type="InterPro" id="IPR025979">
    <property type="entry name" value="ChrR-like_cupin_dom"/>
</dbReference>
<dbReference type="OrthoDB" id="8900280at2"/>